<dbReference type="AlphaFoldDB" id="A0A193QLN1"/>
<feature type="transmembrane region" description="Helical" evidence="1">
    <location>
        <begin position="21"/>
        <end position="49"/>
    </location>
</feature>
<accession>A0A193QLN1</accession>
<organism evidence="2 3">
    <name type="scientific">Sodalis glossinidius (strain morsitans)</name>
    <dbReference type="NCBI Taxonomy" id="343509"/>
    <lineage>
        <taxon>Bacteria</taxon>
        <taxon>Pseudomonadati</taxon>
        <taxon>Pseudomonadota</taxon>
        <taxon>Gammaproteobacteria</taxon>
        <taxon>Enterobacterales</taxon>
        <taxon>Bruguierivoracaceae</taxon>
        <taxon>Sodalis</taxon>
    </lineage>
</organism>
<dbReference type="EMBL" id="LN854557">
    <property type="protein sequence ID" value="CRL45825.1"/>
    <property type="molecule type" value="Genomic_DNA"/>
</dbReference>
<reference evidence="2 3" key="1">
    <citation type="submission" date="2015-05" db="EMBL/GenBank/DDBJ databases">
        <authorList>
            <person name="Goodhead I."/>
        </authorList>
    </citation>
    <scope>NUCLEOTIDE SEQUENCE [LARGE SCALE GENOMIC DNA]</scope>
    <source>
        <strain evidence="3">morsitans</strain>
    </source>
</reference>
<name>A0A193QLN1_SODGM</name>
<evidence type="ECO:0000313" key="3">
    <source>
        <dbReference type="Proteomes" id="UP000245838"/>
    </source>
</evidence>
<evidence type="ECO:0000256" key="1">
    <source>
        <dbReference type="SAM" id="Phobius"/>
    </source>
</evidence>
<protein>
    <submittedName>
        <fullName evidence="2">Uncharacterized protein</fullName>
    </submittedName>
</protein>
<proteinExistence type="predicted"/>
<keyword evidence="1" id="KW-0472">Membrane</keyword>
<dbReference type="Proteomes" id="UP000245838">
    <property type="component" value="Chromosome sggmmb4_Chromosome"/>
</dbReference>
<keyword evidence="1" id="KW-0812">Transmembrane</keyword>
<sequence>MIGRSRCRNVGTRGKHLCLEMGFTLLAIGLAIFIAGLLLWLLGVAHLAYYGFIVRKGLLAPAGL</sequence>
<gene>
    <name evidence="2" type="ORF">SGGMMB4_03908</name>
</gene>
<evidence type="ECO:0000313" key="2">
    <source>
        <dbReference type="EMBL" id="CRL45825.1"/>
    </source>
</evidence>
<keyword evidence="1" id="KW-1133">Transmembrane helix</keyword>